<feature type="transmembrane region" description="Helical" evidence="1">
    <location>
        <begin position="56"/>
        <end position="80"/>
    </location>
</feature>
<dbReference type="AlphaFoldDB" id="A0A919UIZ7"/>
<keyword evidence="1" id="KW-0812">Transmembrane</keyword>
<dbReference type="EMBL" id="BOOA01000011">
    <property type="protein sequence ID" value="GIH23584.1"/>
    <property type="molecule type" value="Genomic_DNA"/>
</dbReference>
<keyword evidence="3" id="KW-1185">Reference proteome</keyword>
<accession>A0A919UIZ7</accession>
<feature type="transmembrane region" description="Helical" evidence="1">
    <location>
        <begin position="92"/>
        <end position="111"/>
    </location>
</feature>
<evidence type="ECO:0000256" key="1">
    <source>
        <dbReference type="SAM" id="Phobius"/>
    </source>
</evidence>
<comment type="caution">
    <text evidence="2">The sequence shown here is derived from an EMBL/GenBank/DDBJ whole genome shotgun (WGS) entry which is preliminary data.</text>
</comment>
<feature type="transmembrane region" description="Helical" evidence="1">
    <location>
        <begin position="144"/>
        <end position="164"/>
    </location>
</feature>
<proteinExistence type="predicted"/>
<sequence>MLTVAVLQFLLALTYLAVPLVGHRHGVAAQRAADTEIRRQGHDPAVLVKHGLDFTASTASVMVSVAIAAGLAATAVLNLGGQPLPTWILQPILLIAGGFITTAQVFVGRYVQAALHKSGTLDIDTQALLGAAEAAFPGWFRPLVVTRFLLTTAGSLVILLVLAVS</sequence>
<keyword evidence="1" id="KW-1133">Transmembrane helix</keyword>
<gene>
    <name evidence="2" type="ORF">Aph01nite_18940</name>
</gene>
<evidence type="ECO:0000313" key="2">
    <source>
        <dbReference type="EMBL" id="GIH23584.1"/>
    </source>
</evidence>
<organism evidence="2 3">
    <name type="scientific">Acrocarpospora phusangensis</name>
    <dbReference type="NCBI Taxonomy" id="1070424"/>
    <lineage>
        <taxon>Bacteria</taxon>
        <taxon>Bacillati</taxon>
        <taxon>Actinomycetota</taxon>
        <taxon>Actinomycetes</taxon>
        <taxon>Streptosporangiales</taxon>
        <taxon>Streptosporangiaceae</taxon>
        <taxon>Acrocarpospora</taxon>
    </lineage>
</organism>
<dbReference type="RefSeq" id="WP_204040376.1">
    <property type="nucleotide sequence ID" value="NZ_BOOA01000011.1"/>
</dbReference>
<protein>
    <submittedName>
        <fullName evidence="2">Uncharacterized protein</fullName>
    </submittedName>
</protein>
<keyword evidence="1" id="KW-0472">Membrane</keyword>
<evidence type="ECO:0000313" key="3">
    <source>
        <dbReference type="Proteomes" id="UP000640052"/>
    </source>
</evidence>
<name>A0A919UIZ7_9ACTN</name>
<dbReference type="Proteomes" id="UP000640052">
    <property type="component" value="Unassembled WGS sequence"/>
</dbReference>
<reference evidence="2" key="1">
    <citation type="submission" date="2021-01" db="EMBL/GenBank/DDBJ databases">
        <title>Whole genome shotgun sequence of Acrocarpospora phusangensis NBRC 108782.</title>
        <authorList>
            <person name="Komaki H."/>
            <person name="Tamura T."/>
        </authorList>
    </citation>
    <scope>NUCLEOTIDE SEQUENCE</scope>
    <source>
        <strain evidence="2">NBRC 108782</strain>
    </source>
</reference>